<protein>
    <submittedName>
        <fullName evidence="3">Uncharacterized protein</fullName>
    </submittedName>
</protein>
<evidence type="ECO:0000256" key="1">
    <source>
        <dbReference type="SAM" id="MobiDB-lite"/>
    </source>
</evidence>
<dbReference type="Proteomes" id="UP000824120">
    <property type="component" value="Chromosome 11"/>
</dbReference>
<gene>
    <name evidence="3" type="ORF">H5410_055792</name>
</gene>
<evidence type="ECO:0000256" key="2">
    <source>
        <dbReference type="SAM" id="Phobius"/>
    </source>
</evidence>
<evidence type="ECO:0000313" key="3">
    <source>
        <dbReference type="EMBL" id="KAG5575658.1"/>
    </source>
</evidence>
<keyword evidence="2" id="KW-0472">Membrane</keyword>
<keyword evidence="2" id="KW-0812">Transmembrane</keyword>
<comment type="caution">
    <text evidence="3">The sequence shown here is derived from an EMBL/GenBank/DDBJ whole genome shotgun (WGS) entry which is preliminary data.</text>
</comment>
<name>A0A9J5WJD2_SOLCO</name>
<feature type="compositionally biased region" description="Basic residues" evidence="1">
    <location>
        <begin position="1"/>
        <end position="18"/>
    </location>
</feature>
<proteinExistence type="predicted"/>
<feature type="region of interest" description="Disordered" evidence="1">
    <location>
        <begin position="1"/>
        <end position="20"/>
    </location>
</feature>
<accession>A0A9J5WJD2</accession>
<organism evidence="3 4">
    <name type="scientific">Solanum commersonii</name>
    <name type="common">Commerson's wild potato</name>
    <name type="synonym">Commerson's nightshade</name>
    <dbReference type="NCBI Taxonomy" id="4109"/>
    <lineage>
        <taxon>Eukaryota</taxon>
        <taxon>Viridiplantae</taxon>
        <taxon>Streptophyta</taxon>
        <taxon>Embryophyta</taxon>
        <taxon>Tracheophyta</taxon>
        <taxon>Spermatophyta</taxon>
        <taxon>Magnoliopsida</taxon>
        <taxon>eudicotyledons</taxon>
        <taxon>Gunneridae</taxon>
        <taxon>Pentapetalae</taxon>
        <taxon>asterids</taxon>
        <taxon>lamiids</taxon>
        <taxon>Solanales</taxon>
        <taxon>Solanaceae</taxon>
        <taxon>Solanoideae</taxon>
        <taxon>Solaneae</taxon>
        <taxon>Solanum</taxon>
    </lineage>
</organism>
<keyword evidence="4" id="KW-1185">Reference proteome</keyword>
<feature type="transmembrane region" description="Helical" evidence="2">
    <location>
        <begin position="40"/>
        <end position="61"/>
    </location>
</feature>
<keyword evidence="2" id="KW-1133">Transmembrane helix</keyword>
<evidence type="ECO:0000313" key="4">
    <source>
        <dbReference type="Proteomes" id="UP000824120"/>
    </source>
</evidence>
<sequence length="87" mass="10011">MRIRKTSYQTHPKHKLTSQHHTITPLHCRSRFRVALRLNFLLQAVGFILLNGGIVACLTSSESNNEHLQLNNTINLIKLSFPSIRYT</sequence>
<reference evidence="3 4" key="1">
    <citation type="submission" date="2020-09" db="EMBL/GenBank/DDBJ databases">
        <title>De no assembly of potato wild relative species, Solanum commersonii.</title>
        <authorList>
            <person name="Cho K."/>
        </authorList>
    </citation>
    <scope>NUCLEOTIDE SEQUENCE [LARGE SCALE GENOMIC DNA]</scope>
    <source>
        <strain evidence="3">LZ3.2</strain>
        <tissue evidence="3">Leaf</tissue>
    </source>
</reference>
<dbReference type="EMBL" id="JACXVP010000011">
    <property type="protein sequence ID" value="KAG5575658.1"/>
    <property type="molecule type" value="Genomic_DNA"/>
</dbReference>
<dbReference type="AlphaFoldDB" id="A0A9J5WJD2"/>